<dbReference type="EMBL" id="CAJVPL010000548">
    <property type="protein sequence ID" value="CAG8508668.1"/>
    <property type="molecule type" value="Genomic_DNA"/>
</dbReference>
<sequence length="306" mass="31910">MTITFAIATVTLAAPIELTKRRFGQEHTARADGDFQKMKDIAQGTGFEAQLGDLSGAAVRALLAKAPACDQQDVADQTIDIARQIGLQGKSDSKQKEKDLIEVAKDYRTLERNTPNVGQPSELCTKNSELNGLVQAQDPTGSPPADPPADPADPPADPADPPADPADPPADPADPPADPADPPADPANPPADPADPPAEPADPPADPADPANPKDATTPGTIITVDNTAFTAPLGNIAPPEIVVNADGNPSVNGDRFLQLNNAIQRACDVQKNQCFNQFNSGDRSFSGGDCENQRSTCQTGTVVFN</sequence>
<evidence type="ECO:0000256" key="1">
    <source>
        <dbReference type="SAM" id="MobiDB-lite"/>
    </source>
</evidence>
<evidence type="ECO:0000313" key="3">
    <source>
        <dbReference type="Proteomes" id="UP000789831"/>
    </source>
</evidence>
<evidence type="ECO:0000313" key="2">
    <source>
        <dbReference type="EMBL" id="CAG8508668.1"/>
    </source>
</evidence>
<protein>
    <submittedName>
        <fullName evidence="2">12681_t:CDS:1</fullName>
    </submittedName>
</protein>
<accession>A0A9N9F489</accession>
<feature type="compositionally biased region" description="Pro residues" evidence="1">
    <location>
        <begin position="141"/>
        <end position="207"/>
    </location>
</feature>
<reference evidence="2" key="1">
    <citation type="submission" date="2021-06" db="EMBL/GenBank/DDBJ databases">
        <authorList>
            <person name="Kallberg Y."/>
            <person name="Tangrot J."/>
            <person name="Rosling A."/>
        </authorList>
    </citation>
    <scope>NUCLEOTIDE SEQUENCE</scope>
    <source>
        <strain evidence="2">MT106</strain>
    </source>
</reference>
<dbReference type="AlphaFoldDB" id="A0A9N9F489"/>
<comment type="caution">
    <text evidence="2">The sequence shown here is derived from an EMBL/GenBank/DDBJ whole genome shotgun (WGS) entry which is preliminary data.</text>
</comment>
<name>A0A9N9F489_9GLOM</name>
<dbReference type="OrthoDB" id="2153847at2759"/>
<proteinExistence type="predicted"/>
<organism evidence="2 3">
    <name type="scientific">Ambispora gerdemannii</name>
    <dbReference type="NCBI Taxonomy" id="144530"/>
    <lineage>
        <taxon>Eukaryota</taxon>
        <taxon>Fungi</taxon>
        <taxon>Fungi incertae sedis</taxon>
        <taxon>Mucoromycota</taxon>
        <taxon>Glomeromycotina</taxon>
        <taxon>Glomeromycetes</taxon>
        <taxon>Archaeosporales</taxon>
        <taxon>Ambisporaceae</taxon>
        <taxon>Ambispora</taxon>
    </lineage>
</organism>
<keyword evidence="3" id="KW-1185">Reference proteome</keyword>
<dbReference type="Proteomes" id="UP000789831">
    <property type="component" value="Unassembled WGS sequence"/>
</dbReference>
<gene>
    <name evidence="2" type="ORF">AGERDE_LOCUS4626</name>
</gene>
<feature type="region of interest" description="Disordered" evidence="1">
    <location>
        <begin position="133"/>
        <end position="221"/>
    </location>
</feature>